<organism evidence="3 4">
    <name type="scientific">Anaeroglobus geminatus F0357</name>
    <dbReference type="NCBI Taxonomy" id="861450"/>
    <lineage>
        <taxon>Bacteria</taxon>
        <taxon>Bacillati</taxon>
        <taxon>Bacillota</taxon>
        <taxon>Negativicutes</taxon>
        <taxon>Veillonellales</taxon>
        <taxon>Veillonellaceae</taxon>
        <taxon>Anaeroglobus</taxon>
    </lineage>
</organism>
<dbReference type="PROSITE" id="PS51257">
    <property type="entry name" value="PROKAR_LIPOPROTEIN"/>
    <property type="match status" value="1"/>
</dbReference>
<dbReference type="AlphaFoldDB" id="G9YH85"/>
<dbReference type="eggNOG" id="COG0716">
    <property type="taxonomic scope" value="Bacteria"/>
</dbReference>
<name>G9YH85_9FIRM</name>
<dbReference type="Pfam" id="PF12682">
    <property type="entry name" value="Flavodoxin_4"/>
    <property type="match status" value="1"/>
</dbReference>
<keyword evidence="4" id="KW-1185">Reference proteome</keyword>
<dbReference type="SUPFAM" id="SSF52218">
    <property type="entry name" value="Flavoproteins"/>
    <property type="match status" value="1"/>
</dbReference>
<dbReference type="OrthoDB" id="9806505at2"/>
<sequence>MKKLSALLAAVVIAGSVAGCGLTEQTKSSGENPEQAAGAGEAKIAYVKPGLEKSENNPKKILIAYFSYVENTGGQPVHSEHYDILTAASVKLEKNEMVGNNALIAGAFAKETGGDVFSVRADKAYSSDYEETTDIGKDELDNNTLVRVGTKVDNPGDYDTVILIYPIWWGELPQAVKTFLAETDLAGKKVIAVADSYNSGAGNTVETVQRLAPLATVTAGPDITEPDMSRLNDIVKATAAKEGLTLQ</sequence>
<evidence type="ECO:0000259" key="2">
    <source>
        <dbReference type="Pfam" id="PF12682"/>
    </source>
</evidence>
<dbReference type="PANTHER" id="PTHR39201">
    <property type="entry name" value="EXPORTED PROTEIN-RELATED"/>
    <property type="match status" value="1"/>
</dbReference>
<dbReference type="GO" id="GO:0010181">
    <property type="term" value="F:FMN binding"/>
    <property type="evidence" value="ECO:0007669"/>
    <property type="project" value="InterPro"/>
</dbReference>
<feature type="domain" description="Flavodoxin-like" evidence="2">
    <location>
        <begin position="101"/>
        <end position="220"/>
    </location>
</feature>
<dbReference type="EMBL" id="AGCJ01000038">
    <property type="protein sequence ID" value="EHM41140.1"/>
    <property type="molecule type" value="Genomic_DNA"/>
</dbReference>
<reference evidence="3 4" key="1">
    <citation type="submission" date="2011-08" db="EMBL/GenBank/DDBJ databases">
        <authorList>
            <person name="Weinstock G."/>
            <person name="Sodergren E."/>
            <person name="Clifton S."/>
            <person name="Fulton L."/>
            <person name="Fulton B."/>
            <person name="Courtney L."/>
            <person name="Fronick C."/>
            <person name="Harrison M."/>
            <person name="Strong C."/>
            <person name="Farmer C."/>
            <person name="Delahaunty K."/>
            <person name="Markovic C."/>
            <person name="Hall O."/>
            <person name="Minx P."/>
            <person name="Tomlinson C."/>
            <person name="Mitreva M."/>
            <person name="Hou S."/>
            <person name="Chen J."/>
            <person name="Wollam A."/>
            <person name="Pepin K.H."/>
            <person name="Johnson M."/>
            <person name="Bhonagiri V."/>
            <person name="Zhang X."/>
            <person name="Suruliraj S."/>
            <person name="Warren W."/>
            <person name="Chinwalla A."/>
            <person name="Mardis E.R."/>
            <person name="Wilson R.K."/>
        </authorList>
    </citation>
    <scope>NUCLEOTIDE SEQUENCE [LARGE SCALE GENOMIC DNA]</scope>
    <source>
        <strain evidence="3 4">F0357</strain>
    </source>
</reference>
<dbReference type="Gene3D" id="3.40.50.360">
    <property type="match status" value="1"/>
</dbReference>
<dbReference type="GO" id="GO:0016651">
    <property type="term" value="F:oxidoreductase activity, acting on NAD(P)H"/>
    <property type="evidence" value="ECO:0007669"/>
    <property type="project" value="UniProtKB-ARBA"/>
</dbReference>
<proteinExistence type="predicted"/>
<accession>G9YH85</accession>
<comment type="caution">
    <text evidence="3">The sequence shown here is derived from an EMBL/GenBank/DDBJ whole genome shotgun (WGS) entry which is preliminary data.</text>
</comment>
<dbReference type="InterPro" id="IPR029039">
    <property type="entry name" value="Flavoprotein-like_sf"/>
</dbReference>
<dbReference type="PANTHER" id="PTHR39201:SF1">
    <property type="entry name" value="FLAVODOXIN-LIKE DOMAIN-CONTAINING PROTEIN"/>
    <property type="match status" value="1"/>
</dbReference>
<dbReference type="STRING" id="861450.HMPREF0080_01012"/>
<keyword evidence="1" id="KW-0732">Signal</keyword>
<dbReference type="InterPro" id="IPR008254">
    <property type="entry name" value="Flavodoxin/NO_synth"/>
</dbReference>
<dbReference type="Proteomes" id="UP000005481">
    <property type="component" value="Unassembled WGS sequence"/>
</dbReference>
<gene>
    <name evidence="3" type="ORF">HMPREF0080_01012</name>
</gene>
<evidence type="ECO:0000313" key="4">
    <source>
        <dbReference type="Proteomes" id="UP000005481"/>
    </source>
</evidence>
<evidence type="ECO:0000256" key="1">
    <source>
        <dbReference type="SAM" id="SignalP"/>
    </source>
</evidence>
<feature type="signal peptide" evidence="1">
    <location>
        <begin position="1"/>
        <end position="18"/>
    </location>
</feature>
<dbReference type="HOGENOM" id="CLU_068890_0_0_9"/>
<evidence type="ECO:0000313" key="3">
    <source>
        <dbReference type="EMBL" id="EHM41140.1"/>
    </source>
</evidence>
<feature type="chain" id="PRO_5039097362" description="Flavodoxin-like domain-containing protein" evidence="1">
    <location>
        <begin position="19"/>
        <end position="247"/>
    </location>
</feature>
<dbReference type="RefSeq" id="WP_006789994.1">
    <property type="nucleotide sequence ID" value="NZ_JH417584.1"/>
</dbReference>
<protein>
    <recommendedName>
        <fullName evidence="2">Flavodoxin-like domain-containing protein</fullName>
    </recommendedName>
</protein>